<dbReference type="InterPro" id="IPR016047">
    <property type="entry name" value="M23ase_b-sheet_dom"/>
</dbReference>
<feature type="domain" description="LysM" evidence="1">
    <location>
        <begin position="201"/>
        <end position="244"/>
    </location>
</feature>
<dbReference type="Gene3D" id="3.10.350.10">
    <property type="entry name" value="LysM domain"/>
    <property type="match status" value="6"/>
</dbReference>
<dbReference type="GO" id="GO:0008932">
    <property type="term" value="F:lytic endotransglycosylase activity"/>
    <property type="evidence" value="ECO:0007669"/>
    <property type="project" value="TreeGrafter"/>
</dbReference>
<proteinExistence type="predicted"/>
<dbReference type="CDD" id="cd00118">
    <property type="entry name" value="LysM"/>
    <property type="match status" value="6"/>
</dbReference>
<accession>A0A1I1EPF6</accession>
<gene>
    <name evidence="2" type="ORF">SAMN02745150_01137</name>
</gene>
<feature type="domain" description="LysM" evidence="1">
    <location>
        <begin position="138"/>
        <end position="181"/>
    </location>
</feature>
<dbReference type="InterPro" id="IPR011055">
    <property type="entry name" value="Dup_hybrid_motif"/>
</dbReference>
<dbReference type="InterPro" id="IPR036779">
    <property type="entry name" value="LysM_dom_sf"/>
</dbReference>
<reference evidence="3" key="1">
    <citation type="submission" date="2016-10" db="EMBL/GenBank/DDBJ databases">
        <authorList>
            <person name="Varghese N."/>
            <person name="Submissions S."/>
        </authorList>
    </citation>
    <scope>NUCLEOTIDE SEQUENCE [LARGE SCALE GENOMIC DNA]</scope>
    <source>
        <strain evidence="3">ATCC 43811</strain>
    </source>
</reference>
<dbReference type="RefSeq" id="WP_092319529.1">
    <property type="nucleotide sequence ID" value="NZ_FOKY01000014.1"/>
</dbReference>
<sequence length="523" mass="58648">MRILFKTLFVILPITQIHANIYTIKKGDSLWNIATQNKVPLSLIRQVNDLYDDKVTVGQTIFLPSRITNYTVQQNDTLDGIAKKYRIPLSYIITLNNIAENQAIEGQLLKIPLIASNITITETKKNTNQSTSKQMRKIIYTVSRGDTLSGIAIKHKLGVSKLKEMNKKQNNTVYIGEKLIIGYKDIAPKPIIELPVKTNVIIHEVEKGQTLGGIALRYGVSVQNIKTWNIKKNDTVYRGENLKILKIETQPKPIKETSNSKKESTTTIIYTVKRGDNLSSIANKFAVSPSQVKVWNKKSGDMIFVGERLKIQIKTTTKNNSNSNRLVIHIVKRGDTLDNIAISYKVSRDQLLSWNSKNNTRINIGERLKIYIPSSSQSKKTTSFVPKKEVIRGIDSLRFQNIPLPISYVDLKSTTPSGRGVDIILKSQSTLISPTDAFVEYAGYINALQNVVILKLPEDRTIVYAGLGSLNVTAGQKVEKGQSLGIAGINTLEGVPKIYIEMRDKNKIVNALYAYKELKKYSK</sequence>
<dbReference type="PANTHER" id="PTHR33734">
    <property type="entry name" value="LYSM DOMAIN-CONTAINING GPI-ANCHORED PROTEIN 2"/>
    <property type="match status" value="1"/>
</dbReference>
<feature type="domain" description="LysM" evidence="1">
    <location>
        <begin position="327"/>
        <end position="370"/>
    </location>
</feature>
<evidence type="ECO:0000313" key="2">
    <source>
        <dbReference type="EMBL" id="SFB87388.1"/>
    </source>
</evidence>
<dbReference type="STRING" id="34097.SAMN02745150_01137"/>
<dbReference type="InterPro" id="IPR018392">
    <property type="entry name" value="LysM"/>
</dbReference>
<dbReference type="Proteomes" id="UP000240042">
    <property type="component" value="Unassembled WGS sequence"/>
</dbReference>
<dbReference type="SUPFAM" id="SSF54106">
    <property type="entry name" value="LysM domain"/>
    <property type="match status" value="5"/>
</dbReference>
<evidence type="ECO:0000259" key="1">
    <source>
        <dbReference type="PROSITE" id="PS51782"/>
    </source>
</evidence>
<dbReference type="SMART" id="SM00257">
    <property type="entry name" value="LysM"/>
    <property type="match status" value="6"/>
</dbReference>
<feature type="domain" description="LysM" evidence="1">
    <location>
        <begin position="268"/>
        <end position="311"/>
    </location>
</feature>
<feature type="domain" description="LysM" evidence="1">
    <location>
        <begin position="20"/>
        <end position="63"/>
    </location>
</feature>
<dbReference type="Pfam" id="PF01551">
    <property type="entry name" value="Peptidase_M23"/>
    <property type="match status" value="1"/>
</dbReference>
<name>A0A1I1EPF6_BREAD</name>
<keyword evidence="3" id="KW-1185">Reference proteome</keyword>
<dbReference type="PROSITE" id="PS51782">
    <property type="entry name" value="LYSM"/>
    <property type="match status" value="6"/>
</dbReference>
<dbReference type="CDD" id="cd12797">
    <property type="entry name" value="M23_peptidase"/>
    <property type="match status" value="1"/>
</dbReference>
<feature type="domain" description="LysM" evidence="1">
    <location>
        <begin position="68"/>
        <end position="111"/>
    </location>
</feature>
<evidence type="ECO:0000313" key="3">
    <source>
        <dbReference type="Proteomes" id="UP000240042"/>
    </source>
</evidence>
<organism evidence="2 3">
    <name type="scientific">Brevinema andersonii</name>
    <dbReference type="NCBI Taxonomy" id="34097"/>
    <lineage>
        <taxon>Bacteria</taxon>
        <taxon>Pseudomonadati</taxon>
        <taxon>Spirochaetota</taxon>
        <taxon>Spirochaetia</taxon>
        <taxon>Brevinematales</taxon>
        <taxon>Brevinemataceae</taxon>
        <taxon>Brevinema</taxon>
    </lineage>
</organism>
<dbReference type="Gene3D" id="2.70.70.10">
    <property type="entry name" value="Glucose Permease (Domain IIA)"/>
    <property type="match status" value="1"/>
</dbReference>
<dbReference type="AlphaFoldDB" id="A0A1I1EPF6"/>
<dbReference type="Pfam" id="PF01476">
    <property type="entry name" value="LysM"/>
    <property type="match status" value="6"/>
</dbReference>
<dbReference type="PANTHER" id="PTHR33734:SF22">
    <property type="entry name" value="MEMBRANE-BOUND LYTIC MUREIN TRANSGLYCOSYLASE D"/>
    <property type="match status" value="1"/>
</dbReference>
<dbReference type="SUPFAM" id="SSF51261">
    <property type="entry name" value="Duplicated hybrid motif"/>
    <property type="match status" value="1"/>
</dbReference>
<dbReference type="GO" id="GO:0016787">
    <property type="term" value="F:hydrolase activity"/>
    <property type="evidence" value="ECO:0007669"/>
    <property type="project" value="UniProtKB-KW"/>
</dbReference>
<protein>
    <submittedName>
        <fullName evidence="2">Murein DD-endopeptidase MepM and murein hydrolase activator NlpD, contain LysM domain</fullName>
    </submittedName>
</protein>
<dbReference type="OrthoDB" id="308800at2"/>
<keyword evidence="2" id="KW-0378">Hydrolase</keyword>
<dbReference type="EMBL" id="FOKY01000014">
    <property type="protein sequence ID" value="SFB87388.1"/>
    <property type="molecule type" value="Genomic_DNA"/>
</dbReference>